<reference evidence="11" key="1">
    <citation type="submission" date="2018-07" db="EMBL/GenBank/DDBJ databases">
        <authorList>
            <person name="Safronova V.I."/>
            <person name="Chirak E.R."/>
            <person name="Sazanova A.L."/>
        </authorList>
    </citation>
    <scope>NUCLEOTIDE SEQUENCE [LARGE SCALE GENOMIC DNA]</scope>
    <source>
        <strain evidence="11">RCAM04685</strain>
    </source>
</reference>
<dbReference type="PANTHER" id="PTHR33653:SF1">
    <property type="entry name" value="RIBONUCLEASE VAPC2"/>
    <property type="match status" value="1"/>
</dbReference>
<dbReference type="GO" id="GO:0090729">
    <property type="term" value="F:toxin activity"/>
    <property type="evidence" value="ECO:0007669"/>
    <property type="project" value="UniProtKB-KW"/>
</dbReference>
<dbReference type="InterPro" id="IPR022907">
    <property type="entry name" value="VapC_family"/>
</dbReference>
<dbReference type="PANTHER" id="PTHR33653">
    <property type="entry name" value="RIBONUCLEASE VAPC2"/>
    <property type="match status" value="1"/>
</dbReference>
<dbReference type="Gene3D" id="3.40.50.1010">
    <property type="entry name" value="5'-nuclease"/>
    <property type="match status" value="1"/>
</dbReference>
<dbReference type="HAMAP" id="MF_00265">
    <property type="entry name" value="VapC_Nob1"/>
    <property type="match status" value="1"/>
</dbReference>
<dbReference type="InterPro" id="IPR050556">
    <property type="entry name" value="Type_II_TA_system_RNase"/>
</dbReference>
<proteinExistence type="inferred from homology"/>
<keyword evidence="11" id="KW-1185">Reference proteome</keyword>
<evidence type="ECO:0000256" key="8">
    <source>
        <dbReference type="HAMAP-Rule" id="MF_00265"/>
    </source>
</evidence>
<dbReference type="GO" id="GO:0000287">
    <property type="term" value="F:magnesium ion binding"/>
    <property type="evidence" value="ECO:0007669"/>
    <property type="project" value="UniProtKB-UniRule"/>
</dbReference>
<keyword evidence="3 8" id="KW-0540">Nuclease</keyword>
<dbReference type="EMBL" id="QQTP01000008">
    <property type="protein sequence ID" value="RDJ23620.1"/>
    <property type="molecule type" value="Genomic_DNA"/>
</dbReference>
<keyword evidence="4 8" id="KW-0479">Metal-binding</keyword>
<accession>A0A370L415</accession>
<evidence type="ECO:0000256" key="5">
    <source>
        <dbReference type="ARBA" id="ARBA00022801"/>
    </source>
</evidence>
<keyword evidence="2 8" id="KW-1277">Toxin-antitoxin system</keyword>
<comment type="function">
    <text evidence="8">Toxic component of a toxin-antitoxin (TA) system. An RNase.</text>
</comment>
<comment type="cofactor">
    <cofactor evidence="1 8">
        <name>Mg(2+)</name>
        <dbReference type="ChEBI" id="CHEBI:18420"/>
    </cofactor>
</comment>
<dbReference type="EC" id="3.1.-.-" evidence="8"/>
<name>A0A370L415_9HYPH</name>
<dbReference type="CDD" id="cd18746">
    <property type="entry name" value="PIN_VapC4-5_FitB-like"/>
    <property type="match status" value="1"/>
</dbReference>
<dbReference type="OrthoDB" id="7188375at2"/>
<dbReference type="GO" id="GO:0016787">
    <property type="term" value="F:hydrolase activity"/>
    <property type="evidence" value="ECO:0007669"/>
    <property type="project" value="UniProtKB-KW"/>
</dbReference>
<evidence type="ECO:0000256" key="6">
    <source>
        <dbReference type="ARBA" id="ARBA00022842"/>
    </source>
</evidence>
<keyword evidence="6 8" id="KW-0460">Magnesium</keyword>
<feature type="domain" description="PIN" evidence="9">
    <location>
        <begin position="4"/>
        <end position="130"/>
    </location>
</feature>
<evidence type="ECO:0000313" key="10">
    <source>
        <dbReference type="EMBL" id="RDJ23620.1"/>
    </source>
</evidence>
<keyword evidence="8" id="KW-0800">Toxin</keyword>
<evidence type="ECO:0000256" key="3">
    <source>
        <dbReference type="ARBA" id="ARBA00022722"/>
    </source>
</evidence>
<gene>
    <name evidence="8" type="primary">vapC</name>
    <name evidence="10" type="ORF">DWE98_15860</name>
</gene>
<evidence type="ECO:0000256" key="1">
    <source>
        <dbReference type="ARBA" id="ARBA00001946"/>
    </source>
</evidence>
<dbReference type="AlphaFoldDB" id="A0A370L415"/>
<dbReference type="Pfam" id="PF01850">
    <property type="entry name" value="PIN"/>
    <property type="match status" value="1"/>
</dbReference>
<comment type="similarity">
    <text evidence="7 8">Belongs to the PINc/VapC protein family.</text>
</comment>
<dbReference type="SUPFAM" id="SSF88723">
    <property type="entry name" value="PIN domain-like"/>
    <property type="match status" value="1"/>
</dbReference>
<evidence type="ECO:0000256" key="7">
    <source>
        <dbReference type="ARBA" id="ARBA00038093"/>
    </source>
</evidence>
<keyword evidence="5 8" id="KW-0378">Hydrolase</keyword>
<dbReference type="RefSeq" id="WP_114830245.1">
    <property type="nucleotide sequence ID" value="NZ_QQTO01000023.1"/>
</dbReference>
<evidence type="ECO:0000256" key="4">
    <source>
        <dbReference type="ARBA" id="ARBA00022723"/>
    </source>
</evidence>
<evidence type="ECO:0000259" key="9">
    <source>
        <dbReference type="Pfam" id="PF01850"/>
    </source>
</evidence>
<sequence>MSFLLDTNIISELAKPCPSAGVLQFLETSDEDRLHLSVITLAELHRGIALLDDGQRQRSLAAWLSEALPERFAGRILDVTPPVAAAWGELMAKSRRAGTNLQAMDGLLAATASAHDMVLVTRNQRDFAKLGLKLLDPWTAE</sequence>
<dbReference type="Proteomes" id="UP000255207">
    <property type="component" value="Unassembled WGS sequence"/>
</dbReference>
<dbReference type="GO" id="GO:0004540">
    <property type="term" value="F:RNA nuclease activity"/>
    <property type="evidence" value="ECO:0007669"/>
    <property type="project" value="InterPro"/>
</dbReference>
<evidence type="ECO:0000256" key="2">
    <source>
        <dbReference type="ARBA" id="ARBA00022649"/>
    </source>
</evidence>
<feature type="binding site" evidence="8">
    <location>
        <position position="105"/>
    </location>
    <ligand>
        <name>Mg(2+)</name>
        <dbReference type="ChEBI" id="CHEBI:18420"/>
    </ligand>
</feature>
<dbReference type="InterPro" id="IPR029060">
    <property type="entry name" value="PIN-like_dom_sf"/>
</dbReference>
<comment type="caution">
    <text evidence="10">The sequence shown here is derived from an EMBL/GenBank/DDBJ whole genome shotgun (WGS) entry which is preliminary data.</text>
</comment>
<evidence type="ECO:0000313" key="11">
    <source>
        <dbReference type="Proteomes" id="UP000255207"/>
    </source>
</evidence>
<dbReference type="InterPro" id="IPR002716">
    <property type="entry name" value="PIN_dom"/>
</dbReference>
<protein>
    <recommendedName>
        <fullName evidence="8">Ribonuclease VapC</fullName>
        <shortName evidence="8">RNase VapC</shortName>
        <ecNumber evidence="8">3.1.-.-</ecNumber>
    </recommendedName>
    <alternativeName>
        <fullName evidence="8">Toxin VapC</fullName>
    </alternativeName>
</protein>
<feature type="binding site" evidence="8">
    <location>
        <position position="6"/>
    </location>
    <ligand>
        <name>Mg(2+)</name>
        <dbReference type="ChEBI" id="CHEBI:18420"/>
    </ligand>
</feature>
<organism evidence="10 11">
    <name type="scientific">Bosea caraganae</name>
    <dbReference type="NCBI Taxonomy" id="2763117"/>
    <lineage>
        <taxon>Bacteria</taxon>
        <taxon>Pseudomonadati</taxon>
        <taxon>Pseudomonadota</taxon>
        <taxon>Alphaproteobacteria</taxon>
        <taxon>Hyphomicrobiales</taxon>
        <taxon>Boseaceae</taxon>
        <taxon>Bosea</taxon>
    </lineage>
</organism>